<dbReference type="PANTHER" id="PTHR46889">
    <property type="entry name" value="TRANSPOSASE INSF FOR INSERTION SEQUENCE IS3B-RELATED"/>
    <property type="match status" value="1"/>
</dbReference>
<dbReference type="EMBL" id="JSUQ01000055">
    <property type="protein sequence ID" value="KHQ49683.1"/>
    <property type="molecule type" value="Genomic_DNA"/>
</dbReference>
<evidence type="ECO:0000313" key="2">
    <source>
        <dbReference type="EMBL" id="KHQ49683.1"/>
    </source>
</evidence>
<evidence type="ECO:0000259" key="1">
    <source>
        <dbReference type="PROSITE" id="PS50994"/>
    </source>
</evidence>
<dbReference type="SUPFAM" id="SSF53098">
    <property type="entry name" value="Ribonuclease H-like"/>
    <property type="match status" value="1"/>
</dbReference>
<dbReference type="PROSITE" id="PS50994">
    <property type="entry name" value="INTEGRASE"/>
    <property type="match status" value="1"/>
</dbReference>
<dbReference type="NCBIfam" id="NF033516">
    <property type="entry name" value="transpos_IS3"/>
    <property type="match status" value="1"/>
</dbReference>
<dbReference type="InterPro" id="IPR012337">
    <property type="entry name" value="RNaseH-like_sf"/>
</dbReference>
<feature type="domain" description="Integrase catalytic" evidence="1">
    <location>
        <begin position="6"/>
        <end position="171"/>
    </location>
</feature>
<dbReference type="Pfam" id="PF13333">
    <property type="entry name" value="rve_2"/>
    <property type="match status" value="1"/>
</dbReference>
<dbReference type="PATRIC" id="fig|1515334.3.peg.5764"/>
<dbReference type="AlphaFoldDB" id="A0A0B3RSF5"/>
<dbReference type="STRING" id="561184.SAMN05216376_11223"/>
<evidence type="ECO:0000313" key="3">
    <source>
        <dbReference type="Proteomes" id="UP000030960"/>
    </source>
</evidence>
<dbReference type="InterPro" id="IPR048020">
    <property type="entry name" value="Transpos_IS3"/>
</dbReference>
<sequence length="181" mass="20460">MTRVFEARTPNQLWVSDFTYVSTWQGMVYVAFVIDIFARRIVGWRVSISMTTGFVLDALNQAICQRTPSDADALIHHSGRGSQYLSIKYTERLAEAGIDTSGGSVGDSYDNALAESTIGLFKTEVIDFLGPWKSMTQVEWETLKWVDWYNNRRLHSAIGYLTPRKAEEAFYESLNAPEKAA</sequence>
<dbReference type="InterPro" id="IPR001584">
    <property type="entry name" value="Integrase_cat-core"/>
</dbReference>
<reference evidence="2 3" key="1">
    <citation type="submission" date="2014-10" db="EMBL/GenBank/DDBJ databases">
        <title>Genome sequence of Ponticoccus sp. strain UMTAT08 isolated from clonal culture of toxic dinoflagellate Alexandrium tamiyavanichii.</title>
        <authorList>
            <person name="Gan H.Y."/>
            <person name="Muhd D.-D."/>
            <person name="Mohd Noor M.E."/>
            <person name="Yeong Y.S."/>
            <person name="Usup G."/>
        </authorList>
    </citation>
    <scope>NUCLEOTIDE SEQUENCE [LARGE SCALE GENOMIC DNA]</scope>
    <source>
        <strain evidence="2 3">UMTAT08</strain>
    </source>
</reference>
<keyword evidence="3" id="KW-1185">Reference proteome</keyword>
<dbReference type="Pfam" id="PF00665">
    <property type="entry name" value="rve"/>
    <property type="match status" value="1"/>
</dbReference>
<name>A0A0B3RSF5_9RHOB</name>
<comment type="caution">
    <text evidence="2">The sequence shown here is derived from an EMBL/GenBank/DDBJ whole genome shotgun (WGS) entry which is preliminary data.</text>
</comment>
<dbReference type="GO" id="GO:0015074">
    <property type="term" value="P:DNA integration"/>
    <property type="evidence" value="ECO:0007669"/>
    <property type="project" value="InterPro"/>
</dbReference>
<protein>
    <submittedName>
        <fullName evidence="2">IS3-family transposase</fullName>
    </submittedName>
</protein>
<dbReference type="Gene3D" id="3.30.420.10">
    <property type="entry name" value="Ribonuclease H-like superfamily/Ribonuclease H"/>
    <property type="match status" value="1"/>
</dbReference>
<dbReference type="GO" id="GO:0003676">
    <property type="term" value="F:nucleic acid binding"/>
    <property type="evidence" value="ECO:0007669"/>
    <property type="project" value="InterPro"/>
</dbReference>
<accession>A0A0B3RSF5</accession>
<dbReference type="InterPro" id="IPR036397">
    <property type="entry name" value="RNaseH_sf"/>
</dbReference>
<dbReference type="Proteomes" id="UP000030960">
    <property type="component" value="Unassembled WGS sequence"/>
</dbReference>
<dbReference type="PANTHER" id="PTHR46889:SF5">
    <property type="entry name" value="INTEGRASE PROTEIN"/>
    <property type="match status" value="1"/>
</dbReference>
<proteinExistence type="predicted"/>
<organism evidence="2 3">
    <name type="scientific">Mameliella alba</name>
    <dbReference type="NCBI Taxonomy" id="561184"/>
    <lineage>
        <taxon>Bacteria</taxon>
        <taxon>Pseudomonadati</taxon>
        <taxon>Pseudomonadota</taxon>
        <taxon>Alphaproteobacteria</taxon>
        <taxon>Rhodobacterales</taxon>
        <taxon>Roseobacteraceae</taxon>
        <taxon>Mameliella</taxon>
    </lineage>
</organism>
<dbReference type="InterPro" id="IPR050900">
    <property type="entry name" value="Transposase_IS3/IS150/IS904"/>
</dbReference>
<gene>
    <name evidence="2" type="ORF">OA50_05772</name>
</gene>